<keyword evidence="2" id="KW-1185">Reference proteome</keyword>
<proteinExistence type="predicted"/>
<sequence length="115" mass="12747">MNKIAFFAFKEEPMCFIHVLLNALDAAEKGLEVKVVLEGASTKLIPELFSEKSVLYNLFQKCLEKNLIAGVCKACAQKMGTLEVAKEKGLEILEDMYGHAGMANFIKKGYTIITL</sequence>
<evidence type="ECO:0008006" key="3">
    <source>
        <dbReference type="Google" id="ProtNLM"/>
    </source>
</evidence>
<dbReference type="RefSeq" id="WP_038060177.1">
    <property type="nucleotide sequence ID" value="NZ_CP008796.1"/>
</dbReference>
<accession>A0A075X011</accession>
<dbReference type="STRING" id="289377.HL41_05925"/>
<reference evidence="1 2" key="1">
    <citation type="journal article" date="2015" name="Genome Announc.">
        <title>Genome Sequence of a Sulfate-Reducing Thermophilic Bacterium, Thermodesulfobacterium commune DSM 2178T (Phylum Thermodesulfobacteria).</title>
        <authorList>
            <person name="Bhatnagar S."/>
            <person name="Badger J.H."/>
            <person name="Madupu R."/>
            <person name="Khouri H.M."/>
            <person name="O'Connor E.M."/>
            <person name="Robb F.T."/>
            <person name="Ward N.L."/>
            <person name="Eisen J.A."/>
        </authorList>
    </citation>
    <scope>NUCLEOTIDE SEQUENCE [LARGE SCALE GENOMIC DNA]</scope>
    <source>
        <strain evidence="1 2">DSM 2178</strain>
    </source>
</reference>
<dbReference type="AlphaFoldDB" id="A0A075X011"/>
<organism evidence="1 2">
    <name type="scientific">Thermodesulfobacterium commune DSM 2178</name>
    <dbReference type="NCBI Taxonomy" id="289377"/>
    <lineage>
        <taxon>Bacteria</taxon>
        <taxon>Pseudomonadati</taxon>
        <taxon>Thermodesulfobacteriota</taxon>
        <taxon>Thermodesulfobacteria</taxon>
        <taxon>Thermodesulfobacteriales</taxon>
        <taxon>Thermodesulfobacteriaceae</taxon>
        <taxon>Thermodesulfobacterium</taxon>
    </lineage>
</organism>
<dbReference type="EMBL" id="CP008796">
    <property type="protein sequence ID" value="AIH04312.1"/>
    <property type="molecule type" value="Genomic_DNA"/>
</dbReference>
<dbReference type="OrthoDB" id="9807925at2"/>
<dbReference type="eggNOG" id="COG3370">
    <property type="taxonomic scope" value="Bacteria"/>
</dbReference>
<dbReference type="HOGENOM" id="CLU_167520_1_0_0"/>
<protein>
    <recommendedName>
        <fullName evidence="3">Cytoplasmic protein</fullName>
    </recommendedName>
</protein>
<dbReference type="Gene3D" id="3.40.1260.10">
    <property type="entry name" value="DsrEFH-like"/>
    <property type="match status" value="1"/>
</dbReference>
<dbReference type="KEGG" id="tcm:HL41_05925"/>
<gene>
    <name evidence="1" type="ORF">HL41_05925</name>
</gene>
<evidence type="ECO:0000313" key="1">
    <source>
        <dbReference type="EMBL" id="AIH04312.1"/>
    </source>
</evidence>
<dbReference type="InterPro" id="IPR027396">
    <property type="entry name" value="DsrEFH-like"/>
</dbReference>
<dbReference type="Proteomes" id="UP000028481">
    <property type="component" value="Chromosome"/>
</dbReference>
<name>A0A075X011_9BACT</name>
<evidence type="ECO:0000313" key="2">
    <source>
        <dbReference type="Proteomes" id="UP000028481"/>
    </source>
</evidence>
<dbReference type="PaxDb" id="289377-HL41_05925"/>
<dbReference type="SUPFAM" id="SSF75169">
    <property type="entry name" value="DsrEFH-like"/>
    <property type="match status" value="1"/>
</dbReference>